<protein>
    <submittedName>
        <fullName evidence="2">Uncharacterized protein</fullName>
    </submittedName>
</protein>
<name>A0A8S3DA11_9BILA</name>
<gene>
    <name evidence="2" type="ORF">BYL167_LOCUS54910</name>
</gene>
<evidence type="ECO:0000256" key="1">
    <source>
        <dbReference type="SAM" id="MobiDB-lite"/>
    </source>
</evidence>
<organism evidence="2 3">
    <name type="scientific">Rotaria magnacalcarata</name>
    <dbReference type="NCBI Taxonomy" id="392030"/>
    <lineage>
        <taxon>Eukaryota</taxon>
        <taxon>Metazoa</taxon>
        <taxon>Spiralia</taxon>
        <taxon>Gnathifera</taxon>
        <taxon>Rotifera</taxon>
        <taxon>Eurotatoria</taxon>
        <taxon>Bdelloidea</taxon>
        <taxon>Philodinida</taxon>
        <taxon>Philodinidae</taxon>
        <taxon>Rotaria</taxon>
    </lineage>
</organism>
<dbReference type="AlphaFoldDB" id="A0A8S3DA11"/>
<feature type="region of interest" description="Disordered" evidence="1">
    <location>
        <begin position="1"/>
        <end position="50"/>
    </location>
</feature>
<accession>A0A8S3DA11</accession>
<evidence type="ECO:0000313" key="2">
    <source>
        <dbReference type="EMBL" id="CAF4981820.1"/>
    </source>
</evidence>
<evidence type="ECO:0000313" key="3">
    <source>
        <dbReference type="Proteomes" id="UP000681967"/>
    </source>
</evidence>
<feature type="compositionally biased region" description="Basic and acidic residues" evidence="1">
    <location>
        <begin position="14"/>
        <end position="27"/>
    </location>
</feature>
<proteinExistence type="predicted"/>
<feature type="non-terminal residue" evidence="2">
    <location>
        <position position="1"/>
    </location>
</feature>
<reference evidence="2" key="1">
    <citation type="submission" date="2021-02" db="EMBL/GenBank/DDBJ databases">
        <authorList>
            <person name="Nowell W R."/>
        </authorList>
    </citation>
    <scope>NUCLEOTIDE SEQUENCE</scope>
</reference>
<dbReference type="EMBL" id="CAJOBH010198738">
    <property type="protein sequence ID" value="CAF4981820.1"/>
    <property type="molecule type" value="Genomic_DNA"/>
</dbReference>
<sequence length="50" mass="5600">MASTTHTAKPITIDLRKYKEKENRRSEAPLNVQHVSSNSGSSGSLPKRYQ</sequence>
<dbReference type="Proteomes" id="UP000681967">
    <property type="component" value="Unassembled WGS sequence"/>
</dbReference>
<comment type="caution">
    <text evidence="2">The sequence shown here is derived from an EMBL/GenBank/DDBJ whole genome shotgun (WGS) entry which is preliminary data.</text>
</comment>